<dbReference type="GO" id="GO:0000978">
    <property type="term" value="F:RNA polymerase II cis-regulatory region sequence-specific DNA binding"/>
    <property type="evidence" value="ECO:0007669"/>
    <property type="project" value="TreeGrafter"/>
</dbReference>
<dbReference type="Pfam" id="PF04082">
    <property type="entry name" value="Fungal_trans"/>
    <property type="match status" value="1"/>
</dbReference>
<keyword evidence="1" id="KW-0805">Transcription regulation</keyword>
<evidence type="ECO:0000256" key="4">
    <source>
        <dbReference type="SAM" id="Phobius"/>
    </source>
</evidence>
<evidence type="ECO:0000256" key="1">
    <source>
        <dbReference type="ARBA" id="ARBA00023015"/>
    </source>
</evidence>
<dbReference type="CDD" id="cd12148">
    <property type="entry name" value="fungal_TF_MHR"/>
    <property type="match status" value="1"/>
</dbReference>
<evidence type="ECO:0000256" key="3">
    <source>
        <dbReference type="ARBA" id="ARBA00023242"/>
    </source>
</evidence>
<gene>
    <name evidence="6" type="ORF">S7711_07159</name>
</gene>
<evidence type="ECO:0000313" key="6">
    <source>
        <dbReference type="EMBL" id="KEY74556.1"/>
    </source>
</evidence>
<dbReference type="GO" id="GO:0000981">
    <property type="term" value="F:DNA-binding transcription factor activity, RNA polymerase II-specific"/>
    <property type="evidence" value="ECO:0007669"/>
    <property type="project" value="TreeGrafter"/>
</dbReference>
<proteinExistence type="predicted"/>
<dbReference type="PANTHER" id="PTHR47424">
    <property type="entry name" value="REGULATORY PROTEIN GAL4"/>
    <property type="match status" value="1"/>
</dbReference>
<accession>A0A084BAH7</accession>
<keyword evidence="4" id="KW-1133">Transmembrane helix</keyword>
<protein>
    <recommendedName>
        <fullName evidence="5">Xylanolytic transcriptional activator regulatory domain-containing protein</fullName>
    </recommendedName>
</protein>
<dbReference type="EMBL" id="KL647507">
    <property type="protein sequence ID" value="KEY74556.1"/>
    <property type="molecule type" value="Genomic_DNA"/>
</dbReference>
<organism evidence="6 7">
    <name type="scientific">Stachybotrys chartarum (strain CBS 109288 / IBT 7711)</name>
    <name type="common">Toxic black mold</name>
    <name type="synonym">Stilbospora chartarum</name>
    <dbReference type="NCBI Taxonomy" id="1280523"/>
    <lineage>
        <taxon>Eukaryota</taxon>
        <taxon>Fungi</taxon>
        <taxon>Dikarya</taxon>
        <taxon>Ascomycota</taxon>
        <taxon>Pezizomycotina</taxon>
        <taxon>Sordariomycetes</taxon>
        <taxon>Hypocreomycetidae</taxon>
        <taxon>Hypocreales</taxon>
        <taxon>Stachybotryaceae</taxon>
        <taxon>Stachybotrys</taxon>
    </lineage>
</organism>
<keyword evidence="2" id="KW-0804">Transcription</keyword>
<dbReference type="GO" id="GO:0008270">
    <property type="term" value="F:zinc ion binding"/>
    <property type="evidence" value="ECO:0007669"/>
    <property type="project" value="InterPro"/>
</dbReference>
<keyword evidence="3" id="KW-0539">Nucleus</keyword>
<name>A0A084BAH7_STACB</name>
<evidence type="ECO:0000256" key="2">
    <source>
        <dbReference type="ARBA" id="ARBA00023163"/>
    </source>
</evidence>
<dbReference type="PANTHER" id="PTHR47424:SF9">
    <property type="entry name" value="TAH-2"/>
    <property type="match status" value="1"/>
</dbReference>
<sequence length="512" mass="56637">MYVLLDSYFEATSGLLDLFMVDEIDSLVAERAALPSRDPSDNTRRKDFASLDVALAIGAETQPRSMRRTEPHLQVGLFSRARQVAFEDMLASPSVEMVRLFLLMSFYMLGICSRNSASMYLGVASQAADVLGLSGNQRRDSRNEDILSLRISKSLAVINILASFILGRRPSTAPASTEPSTFVYVNSSAAGNNQSTFSAILEGCLRIEKIVQSLRTRHILHVPTAESLLEQLRCWTQSLSGPVRQFTFSQDGEHDSAERQSIIGHVHLLCVYYFSVILITRPFLIAYLLSRLRGRAPDHLMNDPDEAADTAIKNSKVSKLAQVCVSSAICMMESLQKVKRSPFLFGNLCFLRAWVFGSGLVLGFSMFAGEPRLDIQEAFEGALNVLDEIGTMCPQARAYHGILADFAEAVSKYRQLVALEIRKTVLHYLDPTPFLEISREKNQQVPIPFAVNNVASDIGGSNMQPSGTCGEPNDVAMDIGLQIIWPDLDLRTIDDTLLATMQPVEEAFYSAE</sequence>
<dbReference type="HOGENOM" id="CLU_010170_3_1_1"/>
<dbReference type="GO" id="GO:0005634">
    <property type="term" value="C:nucleus"/>
    <property type="evidence" value="ECO:0007669"/>
    <property type="project" value="TreeGrafter"/>
</dbReference>
<dbReference type="OrthoDB" id="4064873at2759"/>
<dbReference type="GO" id="GO:0006351">
    <property type="term" value="P:DNA-templated transcription"/>
    <property type="evidence" value="ECO:0007669"/>
    <property type="project" value="InterPro"/>
</dbReference>
<keyword evidence="7" id="KW-1185">Reference proteome</keyword>
<evidence type="ECO:0000313" key="7">
    <source>
        <dbReference type="Proteomes" id="UP000028045"/>
    </source>
</evidence>
<evidence type="ECO:0000259" key="5">
    <source>
        <dbReference type="Pfam" id="PF04082"/>
    </source>
</evidence>
<dbReference type="InterPro" id="IPR007219">
    <property type="entry name" value="XnlR_reg_dom"/>
</dbReference>
<feature type="transmembrane region" description="Helical" evidence="4">
    <location>
        <begin position="344"/>
        <end position="367"/>
    </location>
</feature>
<keyword evidence="4" id="KW-0472">Membrane</keyword>
<feature type="transmembrane region" description="Helical" evidence="4">
    <location>
        <begin position="271"/>
        <end position="289"/>
    </location>
</feature>
<dbReference type="Proteomes" id="UP000028045">
    <property type="component" value="Unassembled WGS sequence"/>
</dbReference>
<dbReference type="GO" id="GO:0000435">
    <property type="term" value="P:positive regulation of transcription from RNA polymerase II promoter by galactose"/>
    <property type="evidence" value="ECO:0007669"/>
    <property type="project" value="TreeGrafter"/>
</dbReference>
<keyword evidence="4" id="KW-0812">Transmembrane</keyword>
<dbReference type="AlphaFoldDB" id="A0A084BAH7"/>
<reference evidence="6 7" key="1">
    <citation type="journal article" date="2014" name="BMC Genomics">
        <title>Comparative genome sequencing reveals chemotype-specific gene clusters in the toxigenic black mold Stachybotrys.</title>
        <authorList>
            <person name="Semeiks J."/>
            <person name="Borek D."/>
            <person name="Otwinowski Z."/>
            <person name="Grishin N.V."/>
        </authorList>
    </citation>
    <scope>NUCLEOTIDE SEQUENCE [LARGE SCALE GENOMIC DNA]</scope>
    <source>
        <strain evidence="7">CBS 109288 / IBT 7711</strain>
    </source>
</reference>
<dbReference type="InterPro" id="IPR051127">
    <property type="entry name" value="Fungal_SecMet_Regulators"/>
</dbReference>
<feature type="domain" description="Xylanolytic transcriptional activator regulatory" evidence="5">
    <location>
        <begin position="87"/>
        <end position="154"/>
    </location>
</feature>